<dbReference type="InParanoid" id="A0A163JGZ7"/>
<feature type="region of interest" description="Disordered" evidence="1">
    <location>
        <begin position="1"/>
        <end position="80"/>
    </location>
</feature>
<dbReference type="EMBL" id="LT552609">
    <property type="protein sequence ID" value="SAL99272.1"/>
    <property type="molecule type" value="Genomic_DNA"/>
</dbReference>
<feature type="compositionally biased region" description="Low complexity" evidence="1">
    <location>
        <begin position="258"/>
        <end position="269"/>
    </location>
</feature>
<dbReference type="AlphaFoldDB" id="A0A163JGZ7"/>
<dbReference type="Proteomes" id="UP000078561">
    <property type="component" value="Unassembled WGS sequence"/>
</dbReference>
<keyword evidence="4" id="KW-1185">Reference proteome</keyword>
<protein>
    <recommendedName>
        <fullName evidence="2">GRAM domain-containing protein</fullName>
    </recommendedName>
</protein>
<evidence type="ECO:0000313" key="4">
    <source>
        <dbReference type="Proteomes" id="UP000078561"/>
    </source>
</evidence>
<dbReference type="GO" id="GO:0032934">
    <property type="term" value="F:sterol binding"/>
    <property type="evidence" value="ECO:0007669"/>
    <property type="project" value="TreeGrafter"/>
</dbReference>
<feature type="region of interest" description="Disordered" evidence="1">
    <location>
        <begin position="206"/>
        <end position="369"/>
    </location>
</feature>
<gene>
    <name evidence="3" type="primary">ABSGL_04873.1 scaffold 6065</name>
</gene>
<dbReference type="InterPro" id="IPR051482">
    <property type="entry name" value="Cholesterol_transport"/>
</dbReference>
<accession>A0A163JGZ7</accession>
<feature type="compositionally biased region" description="Basic and acidic residues" evidence="1">
    <location>
        <begin position="285"/>
        <end position="295"/>
    </location>
</feature>
<evidence type="ECO:0000313" key="3">
    <source>
        <dbReference type="EMBL" id="SAL99272.1"/>
    </source>
</evidence>
<feature type="compositionally biased region" description="Basic residues" evidence="1">
    <location>
        <begin position="13"/>
        <end position="24"/>
    </location>
</feature>
<feature type="compositionally biased region" description="Low complexity" evidence="1">
    <location>
        <begin position="25"/>
        <end position="39"/>
    </location>
</feature>
<dbReference type="GO" id="GO:0140268">
    <property type="term" value="C:endoplasmic reticulum-plasma membrane contact site"/>
    <property type="evidence" value="ECO:0007669"/>
    <property type="project" value="TreeGrafter"/>
</dbReference>
<feature type="compositionally biased region" description="Polar residues" evidence="1">
    <location>
        <begin position="296"/>
        <end position="309"/>
    </location>
</feature>
<dbReference type="InterPro" id="IPR011993">
    <property type="entry name" value="PH-like_dom_sf"/>
</dbReference>
<dbReference type="OrthoDB" id="2289462at2759"/>
<feature type="compositionally biased region" description="Polar residues" evidence="1">
    <location>
        <begin position="46"/>
        <end position="66"/>
    </location>
</feature>
<dbReference type="Gene3D" id="2.30.29.30">
    <property type="entry name" value="Pleckstrin-homology domain (PH domain)/Phosphotyrosine-binding domain (PTB)"/>
    <property type="match status" value="1"/>
</dbReference>
<sequence length="448" mass="50097">MTQGGAEEESTKRRSLRWRSRLSRSARQQDQQDQQQLQRPEPMLHGSTSDSTSTCVVGGSDNTSMHSNDHPGDDLGDNSAMTKTQQVRNKELPTLFKQVPPNDMLLRDFNCALQKDVLLQGRLFITQSFVGFKSNILGYVTTVEFKIEDIKHIDRVRALRWMPRVLQITMKNDDKYTFTSFLSSLSSARDEAYYCLVDLWQQTHPQTRPPSVLSSSSASSSVSLASETSTTPSPPPAPTSTDSIDMNDDLSLPNKGNSVSSSSTAPSSSHFKIFQRRRAQTVSSPKDDPPSRERSATSSSTPLSRNANGHISWIDNENHDTQPIESRPLSSPPPMTLSPVSSILKKTKQPSTSQLPPASPSTHDDPPTHRHLHVKTLLTIGGILLFLSHAFLTYEFYHVTQLFTLQQQPPSHDTAWISGQLQDVKNQAQLWELETQRQRRQLLDLIPS</sequence>
<organism evidence="3">
    <name type="scientific">Absidia glauca</name>
    <name type="common">Pin mould</name>
    <dbReference type="NCBI Taxonomy" id="4829"/>
    <lineage>
        <taxon>Eukaryota</taxon>
        <taxon>Fungi</taxon>
        <taxon>Fungi incertae sedis</taxon>
        <taxon>Mucoromycota</taxon>
        <taxon>Mucoromycotina</taxon>
        <taxon>Mucoromycetes</taxon>
        <taxon>Mucorales</taxon>
        <taxon>Cunninghamellaceae</taxon>
        <taxon>Absidia</taxon>
    </lineage>
</organism>
<dbReference type="GO" id="GO:0032366">
    <property type="term" value="P:intracellular sterol transport"/>
    <property type="evidence" value="ECO:0007669"/>
    <property type="project" value="TreeGrafter"/>
</dbReference>
<name>A0A163JGZ7_ABSGL</name>
<dbReference type="GO" id="GO:0120015">
    <property type="term" value="F:sterol transfer activity"/>
    <property type="evidence" value="ECO:0007669"/>
    <property type="project" value="TreeGrafter"/>
</dbReference>
<evidence type="ECO:0000256" key="1">
    <source>
        <dbReference type="SAM" id="MobiDB-lite"/>
    </source>
</evidence>
<dbReference type="GO" id="GO:0005886">
    <property type="term" value="C:plasma membrane"/>
    <property type="evidence" value="ECO:0007669"/>
    <property type="project" value="TreeGrafter"/>
</dbReference>
<dbReference type="GO" id="GO:0005789">
    <property type="term" value="C:endoplasmic reticulum membrane"/>
    <property type="evidence" value="ECO:0007669"/>
    <property type="project" value="TreeGrafter"/>
</dbReference>
<dbReference type="Pfam" id="PF02893">
    <property type="entry name" value="GRAM"/>
    <property type="match status" value="1"/>
</dbReference>
<dbReference type="PANTHER" id="PTHR23319:SF4">
    <property type="entry name" value="GRAM DOMAIN CONTAINING 1B, ISOFORM E"/>
    <property type="match status" value="1"/>
</dbReference>
<dbReference type="PANTHER" id="PTHR23319">
    <property type="entry name" value="GRAM DOMAIN CONTAINING 1B, ISOFORM E"/>
    <property type="match status" value="1"/>
</dbReference>
<feature type="domain" description="GRAM" evidence="2">
    <location>
        <begin position="90"/>
        <end position="157"/>
    </location>
</feature>
<evidence type="ECO:0000259" key="2">
    <source>
        <dbReference type="SMART" id="SM00568"/>
    </source>
</evidence>
<proteinExistence type="predicted"/>
<dbReference type="InterPro" id="IPR004182">
    <property type="entry name" value="GRAM"/>
</dbReference>
<dbReference type="SMART" id="SM00568">
    <property type="entry name" value="GRAM"/>
    <property type="match status" value="1"/>
</dbReference>
<feature type="compositionally biased region" description="Low complexity" evidence="1">
    <location>
        <begin position="211"/>
        <end position="231"/>
    </location>
</feature>
<dbReference type="STRING" id="4829.A0A163JGZ7"/>
<reference evidence="3" key="1">
    <citation type="submission" date="2016-04" db="EMBL/GenBank/DDBJ databases">
        <authorList>
            <person name="Evans L.H."/>
            <person name="Alamgir A."/>
            <person name="Owens N."/>
            <person name="Weber N.D."/>
            <person name="Virtaneva K."/>
            <person name="Barbian K."/>
            <person name="Babar A."/>
            <person name="Rosenke K."/>
        </authorList>
    </citation>
    <scope>NUCLEOTIDE SEQUENCE [LARGE SCALE GENOMIC DNA]</scope>
    <source>
        <strain evidence="3">CBS 101.48</strain>
    </source>
</reference>